<proteinExistence type="predicted"/>
<gene>
    <name evidence="1" type="ORF">A2J07_10680</name>
</gene>
<sequence>MNLKIGVGVQENSDKKATKITQLRVTESDLKPLRNIVDSDEFNGSPWKGDSFLASESASGSITCHLTVETLKLLLPGFGFDVTEVSLPDTTGISEPKVTLTNLGKYTASGKIEKFFTIVEQNLEDQEERVLIGCQFGNVTIEASQGAYVTMTLEVIGFSYGYKQDSLSEVELLEDYSNRLTCVDATFHMSKDLSANTQSINVSINQNLEAKFGLGSTKATRITRNGKIEAKCSLTFNAYDKALYKKAYDNLLSGETAEAVIKMKTKDKKYIGIYLHKLGTTNVEMTDKKGGGGLSQELDIQYDQSKKTPITFAIGTVQ</sequence>
<evidence type="ECO:0000313" key="1">
    <source>
        <dbReference type="EMBL" id="KYL04333.1"/>
    </source>
</evidence>
<dbReference type="InterPro" id="IPR044000">
    <property type="entry name" value="Phage_tube_2"/>
</dbReference>
<dbReference type="GeneID" id="75076552"/>
<name>A0A162IRM8_9FUSO</name>
<dbReference type="Proteomes" id="UP000075816">
    <property type="component" value="Unassembled WGS sequence"/>
</dbReference>
<reference evidence="1 2" key="1">
    <citation type="submission" date="2016-03" db="EMBL/GenBank/DDBJ databases">
        <title>Comparative genomics of human isolates of Fusobacterium necrophorum.</title>
        <authorList>
            <person name="Jensen A."/>
            <person name="Bank S."/>
            <person name="Andersen P.S."/>
            <person name="Kristensen L.H."/>
            <person name="Prag J."/>
        </authorList>
    </citation>
    <scope>NUCLEOTIDE SEQUENCE [LARGE SCALE GENOMIC DNA]</scope>
    <source>
        <strain evidence="1 2">LS_1264</strain>
    </source>
</reference>
<comment type="caution">
    <text evidence="1">The sequence shown here is derived from an EMBL/GenBank/DDBJ whole genome shotgun (WGS) entry which is preliminary data.</text>
</comment>
<organism evidence="1 2">
    <name type="scientific">Fusobacterium necrophorum subsp. funduliforme</name>
    <dbReference type="NCBI Taxonomy" id="143387"/>
    <lineage>
        <taxon>Bacteria</taxon>
        <taxon>Fusobacteriati</taxon>
        <taxon>Fusobacteriota</taxon>
        <taxon>Fusobacteriia</taxon>
        <taxon>Fusobacteriales</taxon>
        <taxon>Fusobacteriaceae</taxon>
        <taxon>Fusobacterium</taxon>
    </lineage>
</organism>
<dbReference type="RefSeq" id="WP_062623770.1">
    <property type="nucleotide sequence ID" value="NZ_CP019306.1"/>
</dbReference>
<dbReference type="AlphaFoldDB" id="A0A162IRM8"/>
<dbReference type="EMBL" id="LVEA01000033">
    <property type="protein sequence ID" value="KYL04333.1"/>
    <property type="molecule type" value="Genomic_DNA"/>
</dbReference>
<accession>A0A162IRM8</accession>
<evidence type="ECO:0000313" key="2">
    <source>
        <dbReference type="Proteomes" id="UP000075816"/>
    </source>
</evidence>
<protein>
    <submittedName>
        <fullName evidence="1">Uncharacterized protein</fullName>
    </submittedName>
</protein>
<dbReference type="Pfam" id="PF18906">
    <property type="entry name" value="Phage_tube_2"/>
    <property type="match status" value="1"/>
</dbReference>